<sequence length="166" mass="18247">MPNFEVVTPVAAPPDQVFAVCLDVQAHTRSMASSSERAVDGRTRGELSLGDTVTFQARHFGLTWRLKARITSYDRPRRFVDEQESGPFKRWHHAHHFEPDGAGGTVMRDVIDFASPLGPLGRAVDRILLSRYMPHLIRSRNAYLAGTFGDRRAGTGAGAADDEAGS</sequence>
<dbReference type="Gene3D" id="3.30.530.20">
    <property type="match status" value="1"/>
</dbReference>
<dbReference type="SUPFAM" id="SSF55961">
    <property type="entry name" value="Bet v1-like"/>
    <property type="match status" value="1"/>
</dbReference>
<dbReference type="Pfam" id="PF10604">
    <property type="entry name" value="Polyketide_cyc2"/>
    <property type="match status" value="1"/>
</dbReference>
<reference evidence="1 2" key="1">
    <citation type="submission" date="2022-10" db="EMBL/GenBank/DDBJ databases">
        <title>The complete genomes of actinobacterial strains from the NBC collection.</title>
        <authorList>
            <person name="Joergensen T.S."/>
            <person name="Alvarez Arevalo M."/>
            <person name="Sterndorff E.B."/>
            <person name="Faurdal D."/>
            <person name="Vuksanovic O."/>
            <person name="Mourched A.-S."/>
            <person name="Charusanti P."/>
            <person name="Shaw S."/>
            <person name="Blin K."/>
            <person name="Weber T."/>
        </authorList>
    </citation>
    <scope>NUCLEOTIDE SEQUENCE [LARGE SCALE GENOMIC DNA]</scope>
    <source>
        <strain evidence="1 2">NBC 01774</strain>
    </source>
</reference>
<organism evidence="1 2">
    <name type="scientific">Streptomyces decoyicus</name>
    <dbReference type="NCBI Taxonomy" id="249567"/>
    <lineage>
        <taxon>Bacteria</taxon>
        <taxon>Bacillati</taxon>
        <taxon>Actinomycetota</taxon>
        <taxon>Actinomycetes</taxon>
        <taxon>Kitasatosporales</taxon>
        <taxon>Streptomycetaceae</taxon>
        <taxon>Streptomyces</taxon>
    </lineage>
</organism>
<accession>A0ABZ1F946</accession>
<gene>
    <name evidence="1" type="ORF">OG863_01635</name>
</gene>
<keyword evidence="2" id="KW-1185">Reference proteome</keyword>
<evidence type="ECO:0000313" key="1">
    <source>
        <dbReference type="EMBL" id="WSB66770.1"/>
    </source>
</evidence>
<name>A0ABZ1F946_9ACTN</name>
<dbReference type="Proteomes" id="UP001344251">
    <property type="component" value="Chromosome"/>
</dbReference>
<proteinExistence type="predicted"/>
<dbReference type="RefSeq" id="WP_326615920.1">
    <property type="nucleotide sequence ID" value="NZ_CP109106.1"/>
</dbReference>
<protein>
    <submittedName>
        <fullName evidence="1">SRPBCC family protein</fullName>
    </submittedName>
</protein>
<dbReference type="CDD" id="cd07820">
    <property type="entry name" value="SRPBCC_3"/>
    <property type="match status" value="1"/>
</dbReference>
<dbReference type="InterPro" id="IPR023393">
    <property type="entry name" value="START-like_dom_sf"/>
</dbReference>
<evidence type="ECO:0000313" key="2">
    <source>
        <dbReference type="Proteomes" id="UP001344251"/>
    </source>
</evidence>
<dbReference type="InterPro" id="IPR019587">
    <property type="entry name" value="Polyketide_cyclase/dehydratase"/>
</dbReference>
<dbReference type="EMBL" id="CP109106">
    <property type="protein sequence ID" value="WSB66770.1"/>
    <property type="molecule type" value="Genomic_DNA"/>
</dbReference>